<evidence type="ECO:0000313" key="1">
    <source>
        <dbReference type="EMBL" id="GBN42420.1"/>
    </source>
</evidence>
<accession>A0A4Y2NVS3</accession>
<reference evidence="1 2" key="1">
    <citation type="journal article" date="2019" name="Sci. Rep.">
        <title>Orb-weaving spider Araneus ventricosus genome elucidates the spidroin gene catalogue.</title>
        <authorList>
            <person name="Kono N."/>
            <person name="Nakamura H."/>
            <person name="Ohtoshi R."/>
            <person name="Moran D.A.P."/>
            <person name="Shinohara A."/>
            <person name="Yoshida Y."/>
            <person name="Fujiwara M."/>
            <person name="Mori M."/>
            <person name="Tomita M."/>
            <person name="Arakawa K."/>
        </authorList>
    </citation>
    <scope>NUCLEOTIDE SEQUENCE [LARGE SCALE GENOMIC DNA]</scope>
</reference>
<proteinExistence type="predicted"/>
<dbReference type="AlphaFoldDB" id="A0A4Y2NVS3"/>
<sequence length="100" mass="11570">MPFVLSLFLSTHFNRKYRHAIHKTLTLNEGKEGSSSISTTACQSLFDFIIQSVDFDLYTLEVSFNLRKALFFSLAFTFRIPRFSSRFLAVQIEFQTMTAV</sequence>
<gene>
    <name evidence="1" type="ORF">AVEN_66443_1</name>
</gene>
<evidence type="ECO:0000313" key="2">
    <source>
        <dbReference type="Proteomes" id="UP000499080"/>
    </source>
</evidence>
<dbReference type="Proteomes" id="UP000499080">
    <property type="component" value="Unassembled WGS sequence"/>
</dbReference>
<keyword evidence="2" id="KW-1185">Reference proteome</keyword>
<comment type="caution">
    <text evidence="1">The sequence shown here is derived from an EMBL/GenBank/DDBJ whole genome shotgun (WGS) entry which is preliminary data.</text>
</comment>
<organism evidence="1 2">
    <name type="scientific">Araneus ventricosus</name>
    <name type="common">Orbweaver spider</name>
    <name type="synonym">Epeira ventricosa</name>
    <dbReference type="NCBI Taxonomy" id="182803"/>
    <lineage>
        <taxon>Eukaryota</taxon>
        <taxon>Metazoa</taxon>
        <taxon>Ecdysozoa</taxon>
        <taxon>Arthropoda</taxon>
        <taxon>Chelicerata</taxon>
        <taxon>Arachnida</taxon>
        <taxon>Araneae</taxon>
        <taxon>Araneomorphae</taxon>
        <taxon>Entelegynae</taxon>
        <taxon>Araneoidea</taxon>
        <taxon>Araneidae</taxon>
        <taxon>Araneus</taxon>
    </lineage>
</organism>
<protein>
    <submittedName>
        <fullName evidence="1">Uncharacterized protein</fullName>
    </submittedName>
</protein>
<dbReference type="EMBL" id="BGPR01009808">
    <property type="protein sequence ID" value="GBN42420.1"/>
    <property type="molecule type" value="Genomic_DNA"/>
</dbReference>
<name>A0A4Y2NVS3_ARAVE</name>